<dbReference type="Proteomes" id="UP000186594">
    <property type="component" value="Unassembled WGS sequence"/>
</dbReference>
<reference evidence="2 3" key="1">
    <citation type="submission" date="2016-04" db="EMBL/GenBank/DDBJ databases">
        <title>Evolutionary innovation and constraint leading to complex multicellularity in the Ascomycota.</title>
        <authorList>
            <person name="Cisse O."/>
            <person name="Nguyen A."/>
            <person name="Hewitt D.A."/>
            <person name="Jedd G."/>
            <person name="Stajich J.E."/>
        </authorList>
    </citation>
    <scope>NUCLEOTIDE SEQUENCE [LARGE SCALE GENOMIC DNA]</scope>
    <source>
        <strain evidence="2 3">DAH-3</strain>
    </source>
</reference>
<comment type="caution">
    <text evidence="2">The sequence shown here is derived from an EMBL/GenBank/DDBJ whole genome shotgun (WGS) entry which is preliminary data.</text>
</comment>
<keyword evidence="3" id="KW-1185">Reference proteome</keyword>
<evidence type="ECO:0000313" key="2">
    <source>
        <dbReference type="EMBL" id="OLL26863.1"/>
    </source>
</evidence>
<proteinExistence type="predicted"/>
<gene>
    <name evidence="2" type="ORF">NEOLI_001892</name>
</gene>
<feature type="region of interest" description="Disordered" evidence="1">
    <location>
        <begin position="128"/>
        <end position="147"/>
    </location>
</feature>
<dbReference type="AlphaFoldDB" id="A0A1U7LWB5"/>
<evidence type="ECO:0000256" key="1">
    <source>
        <dbReference type="SAM" id="MobiDB-lite"/>
    </source>
</evidence>
<dbReference type="EMBL" id="LXFE01000141">
    <property type="protein sequence ID" value="OLL26863.1"/>
    <property type="molecule type" value="Genomic_DNA"/>
</dbReference>
<name>A0A1U7LWB5_NEOID</name>
<protein>
    <submittedName>
        <fullName evidence="2">Uncharacterized protein</fullName>
    </submittedName>
</protein>
<organism evidence="2 3">
    <name type="scientific">Neolecta irregularis (strain DAH-3)</name>
    <dbReference type="NCBI Taxonomy" id="1198029"/>
    <lineage>
        <taxon>Eukaryota</taxon>
        <taxon>Fungi</taxon>
        <taxon>Dikarya</taxon>
        <taxon>Ascomycota</taxon>
        <taxon>Taphrinomycotina</taxon>
        <taxon>Neolectales</taxon>
        <taxon>Neolectaceae</taxon>
        <taxon>Neolecta</taxon>
    </lineage>
</organism>
<sequence>MQSQPLPGIALLLPGLNPLLRPQISCPNLLGTARSLTHPHLPSPSKCSPSPTSDYFSEDETRMHFRSPKERPILRNIQSNISVHVQRSMVSFNEVIQPPSSRKSSMISILNAFGRAETDSNVNDRLAPIEDSPVLSSLPNKDPSKRPRKKNYWIRWFKYVPKERR</sequence>
<accession>A0A1U7LWB5</accession>
<evidence type="ECO:0000313" key="3">
    <source>
        <dbReference type="Proteomes" id="UP000186594"/>
    </source>
</evidence>